<dbReference type="Pfam" id="PF00932">
    <property type="entry name" value="LTD"/>
    <property type="match status" value="1"/>
</dbReference>
<evidence type="ECO:0000259" key="2">
    <source>
        <dbReference type="PROSITE" id="PS51841"/>
    </source>
</evidence>
<dbReference type="InterPro" id="IPR014756">
    <property type="entry name" value="Ig_E-set"/>
</dbReference>
<organism evidence="3 4">
    <name type="scientific">Saprospira grandis DSM 2844</name>
    <dbReference type="NCBI Taxonomy" id="694433"/>
    <lineage>
        <taxon>Bacteria</taxon>
        <taxon>Pseudomonadati</taxon>
        <taxon>Bacteroidota</taxon>
        <taxon>Saprospiria</taxon>
        <taxon>Saprospirales</taxon>
        <taxon>Saprospiraceae</taxon>
        <taxon>Saprospira</taxon>
    </lineage>
</organism>
<keyword evidence="1" id="KW-0732">Signal</keyword>
<dbReference type="PROSITE" id="PS51841">
    <property type="entry name" value="LTD"/>
    <property type="match status" value="1"/>
</dbReference>
<feature type="signal peptide" evidence="1">
    <location>
        <begin position="1"/>
        <end position="18"/>
    </location>
</feature>
<dbReference type="Proteomes" id="UP000005113">
    <property type="component" value="Unassembled WGS sequence"/>
</dbReference>
<dbReference type="EMBL" id="JH719942">
    <property type="protein sequence ID" value="EJF54752.1"/>
    <property type="molecule type" value="Genomic_DNA"/>
</dbReference>
<evidence type="ECO:0000313" key="3">
    <source>
        <dbReference type="EMBL" id="EJF54752.1"/>
    </source>
</evidence>
<reference evidence="4" key="1">
    <citation type="journal article" date="2012" name="Stand. Genomic Sci.">
        <title>Permanent draft genome sequence of the gliding predator Saprospira grandis strain Sa g1 (= HR1).</title>
        <authorList>
            <person name="Mavromatis K."/>
            <person name="Chertkov O."/>
            <person name="Lapidus A."/>
            <person name="Nolan M."/>
            <person name="Lucas S."/>
            <person name="Tice H."/>
            <person name="Del Rio T.G."/>
            <person name="Cheng J.F."/>
            <person name="Han C."/>
            <person name="Tapia R."/>
            <person name="Bruce D."/>
            <person name="Goodwin L.A."/>
            <person name="Pitluck S."/>
            <person name="Huntemann M."/>
            <person name="Liolios K."/>
            <person name="Pagani I."/>
            <person name="Ivanova N."/>
            <person name="Mikhailova N."/>
            <person name="Pati A."/>
            <person name="Chen A."/>
            <person name="Palaniappan K."/>
            <person name="Land M."/>
            <person name="Brambilla E.M."/>
            <person name="Rohde M."/>
            <person name="Spring S."/>
            <person name="Goker M."/>
            <person name="Detter J.C."/>
            <person name="Bristow J."/>
            <person name="Eisen J.A."/>
            <person name="Markowitz V."/>
            <person name="Hugenholtz P."/>
            <person name="Kyrpides N.C."/>
            <person name="Klenk H.P."/>
            <person name="Woyke T."/>
        </authorList>
    </citation>
    <scope>NUCLEOTIDE SEQUENCE [LARGE SCALE GENOMIC DNA]</scope>
    <source>
        <strain evidence="4">DSM 2844</strain>
    </source>
</reference>
<dbReference type="CDD" id="cd00102">
    <property type="entry name" value="IPT"/>
    <property type="match status" value="1"/>
</dbReference>
<dbReference type="SUPFAM" id="SSF81296">
    <property type="entry name" value="E set domains"/>
    <property type="match status" value="1"/>
</dbReference>
<name>J0PAT8_9BACT</name>
<feature type="domain" description="LTD" evidence="2">
    <location>
        <begin position="298"/>
        <end position="423"/>
    </location>
</feature>
<dbReference type="Pfam" id="PF01833">
    <property type="entry name" value="TIG"/>
    <property type="match status" value="1"/>
</dbReference>
<dbReference type="InterPro" id="IPR001322">
    <property type="entry name" value="Lamin_tail_dom"/>
</dbReference>
<dbReference type="CDD" id="cd15482">
    <property type="entry name" value="Sialidase_non-viral"/>
    <property type="match status" value="1"/>
</dbReference>
<feature type="chain" id="PRO_5003737598" evidence="1">
    <location>
        <begin position="19"/>
        <end position="1283"/>
    </location>
</feature>
<dbReference type="InterPro" id="IPR002909">
    <property type="entry name" value="IPT_dom"/>
</dbReference>
<evidence type="ECO:0000256" key="1">
    <source>
        <dbReference type="SAM" id="SignalP"/>
    </source>
</evidence>
<dbReference type="InterPro" id="IPR013783">
    <property type="entry name" value="Ig-like_fold"/>
</dbReference>
<dbReference type="InterPro" id="IPR026444">
    <property type="entry name" value="Secre_tail"/>
</dbReference>
<sequence length="1283" mass="136574">MRHLYLALLCFLGWQLSAQTTIATYDFEASPAAPAMIFTPTGGGVATATGPFPAGEPRYVSGTQGYEYNNESGTALFTGMNTTGYTNIDFSIRLASFAGTAGNGADGPDDVVVAVSTDGGATWSDELEISGSSNSQWSFSGVDQATVAYDGDNSAASFSSSGGLDYSTLQITGLPSVSDLQIRLELVNNSGNEIWVIEDALLEGDVAVVCPHTVSAFAPISGPAGTEVTITGTGFTAATTVSFAGVAAANITFVDATTLIATVPTAANDGQLTLSESACDITTPYGFTYLEEVGSCAGTPIFTDLIMSEVYDETSGSLGYIEIYNGTANPIDLSDYEIRRYATLTTTTVSFTFDFPAVSINPGQVLVGRASSTTGGVEDFIFAGTTNGYNDDDRLELVHVPSGTVVDDFEDQIVRARGFVYRRNTTVTSPNPNFDASEWTTATAGDISDLGTFAAPSGPPLTPPTFSAQPMDVNSCELLMGVTATANNGGTLTYQWYFNENDGAATAWTAVSAAAFPNATTVSGETSDVLLIQGNLVDYDGYQFYCEVIEDGNCGSLTEAAQFNIGSERFFRSATIGYWTDVSSWEMAPSAAGPWVAACDYPRFDNSDYVHILNGHLIELDQDIEIDQLVVEAGGELVIPASLQLRIQEDTGIDFLLEGTLEDHGAGGGNGINFQSGASWEMGANARIIKTGSSTVAAYRDNYENGISTIPATAHWHFRYANNGSVSVITNNMFYPNLYMESVSGDYSFAGLSEKFSGSGGFMTVKGDMLVGNTGTGAVEVFNSNTNISPMQILGDLIIGGNPSASISKLENNDGTTAGTGMEVFGSLLINNNGLLDYEDPNASAIGLFRLHGDWLDDASNNGFDETHAVVEFVGSTDQTVIKTNAGATESFRFVRLIKPAGFLINNCSDIYIDEEMDFQQGIVLGSASERVYFDVDATAINASNISHVDGPVLKETSGTGIDAFTYPTGDNGIYGAIGIETAVNTGEFFVAQYFNQGYGTYNLNTAELDHVSVLEYWTLDEVFTGTGASLFVTLHWGPHSQVLDPNDLLVGHYFTEAPSTSNQWESEGNTFLTGTATSGSITSDVVTSFSPFTLADVVSQLSLPLELLDFSAQKVDEQALLSATVANEDAGDEYCFERSSDGTSFETIACFTAQEDLAQNTYNTLDEQPAAGYNYYRLRQNDVDGSQSYSDVKVLYFGEASGETKLFPIPANNQIQLELPSNLAGYQAEIIDALGRVLQSQTIAPLRLQYSFDLSNLAAGQYILRLQAPNGLGQSHKFTVEK</sequence>
<dbReference type="NCBIfam" id="TIGR04183">
    <property type="entry name" value="Por_Secre_tail"/>
    <property type="match status" value="1"/>
</dbReference>
<dbReference type="HOGENOM" id="CLU_262897_0_0_10"/>
<dbReference type="RefSeq" id="WP_002660600.1">
    <property type="nucleotide sequence ID" value="NZ_JH719942.1"/>
</dbReference>
<protein>
    <submittedName>
        <fullName evidence="3">IPT/TIG domain-containing protein</fullName>
    </submittedName>
</protein>
<dbReference type="Pfam" id="PF18962">
    <property type="entry name" value="Por_Secre_tail"/>
    <property type="match status" value="1"/>
</dbReference>
<dbReference type="Gene3D" id="2.60.40.10">
    <property type="entry name" value="Immunoglobulins"/>
    <property type="match status" value="1"/>
</dbReference>
<gene>
    <name evidence="3" type="ORF">SapgrDRAFT_3105</name>
</gene>
<proteinExistence type="predicted"/>
<evidence type="ECO:0000313" key="4">
    <source>
        <dbReference type="Proteomes" id="UP000005113"/>
    </source>
</evidence>
<dbReference type="Gene3D" id="2.60.120.260">
    <property type="entry name" value="Galactose-binding domain-like"/>
    <property type="match status" value="1"/>
</dbReference>
<dbReference type="OrthoDB" id="1652165at2"/>
<accession>J0PAT8</accession>